<protein>
    <submittedName>
        <fullName evidence="2">Neutral ceramidase</fullName>
        <ecNumber evidence="2">3.5.1.23</ecNumber>
    </submittedName>
</protein>
<dbReference type="Proteomes" id="UP001057134">
    <property type="component" value="Chromosome"/>
</dbReference>
<reference evidence="2" key="2">
    <citation type="journal article" date="2021" name="J Anim Sci Technol">
        <title>Complete genome sequence of Paenibacillus konkukensis sp. nov. SK3146 as a potential probiotic strain.</title>
        <authorList>
            <person name="Jung H.I."/>
            <person name="Park S."/>
            <person name="Niu K.M."/>
            <person name="Lee S.W."/>
            <person name="Kothari D."/>
            <person name="Yi K.J."/>
            <person name="Kim S.K."/>
        </authorList>
    </citation>
    <scope>NUCLEOTIDE SEQUENCE</scope>
    <source>
        <strain evidence="2">SK3146</strain>
    </source>
</reference>
<gene>
    <name evidence="2" type="ORF">SK3146_04936</name>
</gene>
<dbReference type="RefSeq" id="WP_249861258.1">
    <property type="nucleotide sequence ID" value="NZ_CP027059.1"/>
</dbReference>
<keyword evidence="3" id="KW-1185">Reference proteome</keyword>
<feature type="domain" description="Neutral/alkaline non-lysosomal ceramidase N-terminal" evidence="1">
    <location>
        <begin position="6"/>
        <end position="244"/>
    </location>
</feature>
<organism evidence="2 3">
    <name type="scientific">Paenibacillus konkukensis</name>
    <dbReference type="NCBI Taxonomy" id="2020716"/>
    <lineage>
        <taxon>Bacteria</taxon>
        <taxon>Bacillati</taxon>
        <taxon>Bacillota</taxon>
        <taxon>Bacilli</taxon>
        <taxon>Bacillales</taxon>
        <taxon>Paenibacillaceae</taxon>
        <taxon>Paenibacillus</taxon>
    </lineage>
</organism>
<reference evidence="2" key="1">
    <citation type="submission" date="2018-02" db="EMBL/GenBank/DDBJ databases">
        <authorList>
            <person name="Kim S.-K."/>
            <person name="Jung H.-I."/>
            <person name="Lee S.-W."/>
        </authorList>
    </citation>
    <scope>NUCLEOTIDE SEQUENCE</scope>
    <source>
        <strain evidence="2">SK3146</strain>
    </source>
</reference>
<name>A0ABY4RT78_9BACL</name>
<dbReference type="GO" id="GO:0017040">
    <property type="term" value="F:N-acylsphingosine amidohydrolase activity"/>
    <property type="evidence" value="ECO:0007669"/>
    <property type="project" value="UniProtKB-EC"/>
</dbReference>
<sequence length="432" mass="47066">MTSPIKLGSAKADITPAKPVPLAGFAHRQGPFEHIARPLFARIHAFERTDGSGHTASALLVSADLIWWGSDLVEKLVPKIKERWGFHTVLLHATHTHCGPQTSGRFTDALGKPDAEYTAELERRLFEGIGQALRTMEPVTIERGAGQCRIGVNRRKNVGGKIAMAPDVNGPVDPAVTVIRFRASGGAVKALFVHYTCHPTTTGDNEISSEYCGAALERVEQALGGGAVGAFLQGCCGDIRPALVSGGEFYRGCRMEVERFGSWLSEEVLRVSSLPMRQLTPAGLGSRTVELPLPFESVPASEELEAEARQTDIYGERARLLLREPQRRQESIPLEITRLDLAEKLSLVAFNAEMVADYGRFVKEASFGKALPLGYTNGMIGYVPTEEQLVQGGYEARDSVPYFGLPSPFHPRTEGVIRSAILQVIGEKPNHE</sequence>
<evidence type="ECO:0000313" key="2">
    <source>
        <dbReference type="EMBL" id="UQZ85647.1"/>
    </source>
</evidence>
<dbReference type="InterPro" id="IPR031329">
    <property type="entry name" value="NEUT/ALK_ceramidase_N"/>
</dbReference>
<dbReference type="EC" id="3.5.1.23" evidence="2"/>
<accession>A0ABY4RT78</accession>
<proteinExistence type="predicted"/>
<evidence type="ECO:0000259" key="1">
    <source>
        <dbReference type="Pfam" id="PF04734"/>
    </source>
</evidence>
<evidence type="ECO:0000313" key="3">
    <source>
        <dbReference type="Proteomes" id="UP001057134"/>
    </source>
</evidence>
<dbReference type="EMBL" id="CP027059">
    <property type="protein sequence ID" value="UQZ85647.1"/>
    <property type="molecule type" value="Genomic_DNA"/>
</dbReference>
<keyword evidence="2" id="KW-0378">Hydrolase</keyword>
<dbReference type="Pfam" id="PF04734">
    <property type="entry name" value="Ceramidase_alk"/>
    <property type="match status" value="1"/>
</dbReference>